<proteinExistence type="predicted"/>
<dbReference type="Gene3D" id="3.40.50.11190">
    <property type="match status" value="1"/>
</dbReference>
<evidence type="ECO:0000313" key="2">
    <source>
        <dbReference type="Proteomes" id="UP000192997"/>
    </source>
</evidence>
<evidence type="ECO:0008006" key="3">
    <source>
        <dbReference type="Google" id="ProtNLM"/>
    </source>
</evidence>
<dbReference type="EMBL" id="NBYN01000043">
    <property type="protein sequence ID" value="OSO90608.1"/>
    <property type="molecule type" value="Genomic_DNA"/>
</dbReference>
<gene>
    <name evidence="1" type="ORF">B7O87_09310</name>
</gene>
<reference evidence="2" key="1">
    <citation type="submission" date="2017-04" db="EMBL/GenBank/DDBJ databases">
        <authorList>
            <person name="Abreu V.A."/>
            <person name="Popin R.V."/>
            <person name="Rigonato J."/>
            <person name="Andreote A.P."/>
            <person name="Schaker P.C."/>
            <person name="Hoff-Risseti C."/>
            <person name="Alvarenga D.O."/>
            <person name="Varani A.M."/>
            <person name="Fiore M.F."/>
        </authorList>
    </citation>
    <scope>NUCLEOTIDE SEQUENCE [LARGE SCALE GENOMIC DNA]</scope>
    <source>
        <strain evidence="2">CENA303</strain>
    </source>
</reference>
<accession>A0A1X4G6M0</accession>
<comment type="caution">
    <text evidence="1">The sequence shown here is derived from an EMBL/GenBank/DDBJ whole genome shotgun (WGS) entry which is preliminary data.</text>
</comment>
<name>A0A1X4G6M0_9CYAN</name>
<dbReference type="RefSeq" id="WP_085728273.1">
    <property type="nucleotide sequence ID" value="NZ_NBYN01000043.1"/>
</dbReference>
<dbReference type="AlphaFoldDB" id="A0A1X4G6M0"/>
<organism evidence="1 2">
    <name type="scientific">Cylindrospermopsis raciborskii CENA303</name>
    <dbReference type="NCBI Taxonomy" id="1170769"/>
    <lineage>
        <taxon>Bacteria</taxon>
        <taxon>Bacillati</taxon>
        <taxon>Cyanobacteriota</taxon>
        <taxon>Cyanophyceae</taxon>
        <taxon>Nostocales</taxon>
        <taxon>Aphanizomenonaceae</taxon>
        <taxon>Cylindrospermopsis</taxon>
    </lineage>
</organism>
<dbReference type="Proteomes" id="UP000192997">
    <property type="component" value="Unassembled WGS sequence"/>
</dbReference>
<protein>
    <recommendedName>
        <fullName evidence="3">UDP-2,4-diacetamido-2,4, 6-trideoxy-beta-L-altropyranose hydrolase</fullName>
    </recommendedName>
</protein>
<evidence type="ECO:0000313" key="1">
    <source>
        <dbReference type="EMBL" id="OSO90608.1"/>
    </source>
</evidence>
<dbReference type="SUPFAM" id="SSF53756">
    <property type="entry name" value="UDP-Glycosyltransferase/glycogen phosphorylase"/>
    <property type="match status" value="1"/>
</dbReference>
<sequence>MGNKWFYELFLSQQGMLAELMRPTGCLPPVVENNKQSSNLVDVKVVIRVDSSQNMGSGHLVRCRTLAEALQHRGAEVKFICRQHPGNLIHLLTHANFSVTVLPPPTSLQPTVEDYTLWLGVNLETDAAETIEALKGKMPDWLIVDHYGLDNFWEEKLRSYVGKILVIDDLANRPHNCDALLNQNYHFPQTNRYDGWRCIFAG</sequence>